<dbReference type="InterPro" id="IPR036388">
    <property type="entry name" value="WH-like_DNA-bd_sf"/>
</dbReference>
<dbReference type="GO" id="GO:0032266">
    <property type="term" value="F:phosphatidylinositol-3-phosphate binding"/>
    <property type="evidence" value="ECO:0007669"/>
    <property type="project" value="UniProtKB-UniRule"/>
</dbReference>
<keyword evidence="6" id="KW-0862">Zinc</keyword>
<reference evidence="12" key="1">
    <citation type="submission" date="2022-07" db="EMBL/GenBank/DDBJ databases">
        <title>Draft genome sequence of Zalerion maritima ATCC 34329, a (micro)plastics degrading marine fungus.</title>
        <authorList>
            <person name="Paco A."/>
            <person name="Goncalves M.F.M."/>
            <person name="Rocha-Santos T.A.P."/>
            <person name="Alves A."/>
        </authorList>
    </citation>
    <scope>NUCLEOTIDE SEQUENCE</scope>
    <source>
        <strain evidence="12">ATCC 34329</strain>
    </source>
</reference>
<feature type="domain" description="GLUE N-terminal" evidence="11">
    <location>
        <begin position="6"/>
        <end position="342"/>
    </location>
</feature>
<dbReference type="InterPro" id="IPR001876">
    <property type="entry name" value="Znf_RanBP2"/>
</dbReference>
<protein>
    <recommendedName>
        <fullName evidence="9">Vacuolar protein-sorting-associated protein 36</fullName>
    </recommendedName>
    <alternativeName>
        <fullName evidence="9">ESCRT-II complex subunit VPS36</fullName>
    </alternativeName>
</protein>
<name>A0AAD5WYT6_9PEZI</name>
<dbReference type="InterPro" id="IPR036390">
    <property type="entry name" value="WH_DNA-bd_sf"/>
</dbReference>
<dbReference type="GO" id="GO:0000814">
    <property type="term" value="C:ESCRT II complex"/>
    <property type="evidence" value="ECO:0007669"/>
    <property type="project" value="UniProtKB-UniRule"/>
</dbReference>
<evidence type="ECO:0000256" key="8">
    <source>
        <dbReference type="ARBA" id="ARBA00023054"/>
    </source>
</evidence>
<dbReference type="InterPro" id="IPR011993">
    <property type="entry name" value="PH-like_dom_sf"/>
</dbReference>
<evidence type="ECO:0000256" key="6">
    <source>
        <dbReference type="ARBA" id="ARBA00022833"/>
    </source>
</evidence>
<dbReference type="InterPro" id="IPR036443">
    <property type="entry name" value="Znf_RanBP2_sf"/>
</dbReference>
<dbReference type="FunFam" id="1.10.10.10:FF:000527">
    <property type="entry name" value="Vacuolar protein sorting protein (Vps36), putative"/>
    <property type="match status" value="1"/>
</dbReference>
<dbReference type="Proteomes" id="UP001201980">
    <property type="component" value="Unassembled WGS sequence"/>
</dbReference>
<keyword evidence="9" id="KW-0963">Cytoplasm</keyword>
<comment type="function">
    <text evidence="9">Component of the ESCRT-II complex (endosomal sorting complex required for transport II), which is required for multivesicular body (MVB) formation and sorting of endosomal cargo proteins into MVBs.</text>
</comment>
<feature type="region of interest" description="Disordered" evidence="10">
    <location>
        <begin position="274"/>
        <end position="311"/>
    </location>
</feature>
<dbReference type="FunFam" id="1.10.10.10:FF:000165">
    <property type="entry name" value="Vacuolar protein sorting protein (Vps36)"/>
    <property type="match status" value="1"/>
</dbReference>
<feature type="compositionally biased region" description="Low complexity" evidence="10">
    <location>
        <begin position="197"/>
        <end position="207"/>
    </location>
</feature>
<evidence type="ECO:0000256" key="7">
    <source>
        <dbReference type="ARBA" id="ARBA00022927"/>
    </source>
</evidence>
<dbReference type="Pfam" id="PF16988">
    <property type="entry name" value="Vps36-NZF-N"/>
    <property type="match status" value="1"/>
</dbReference>
<dbReference type="SUPFAM" id="SSF50729">
    <property type="entry name" value="PH domain-like"/>
    <property type="match status" value="1"/>
</dbReference>
<dbReference type="Pfam" id="PF11605">
    <property type="entry name" value="Vps36_ESCRT-II"/>
    <property type="match status" value="1"/>
</dbReference>
<keyword evidence="5" id="KW-0863">Zinc-finger</keyword>
<dbReference type="Gene3D" id="1.10.10.10">
    <property type="entry name" value="Winged helix-like DNA-binding domain superfamily/Winged helix DNA-binding domain"/>
    <property type="match status" value="2"/>
</dbReference>
<dbReference type="EMBL" id="JAKWBI020000001">
    <property type="protein sequence ID" value="KAJ2907306.1"/>
    <property type="molecule type" value="Genomic_DNA"/>
</dbReference>
<evidence type="ECO:0000256" key="4">
    <source>
        <dbReference type="ARBA" id="ARBA00022753"/>
    </source>
</evidence>
<dbReference type="SUPFAM" id="SSF90209">
    <property type="entry name" value="Ran binding protein zinc finger-like"/>
    <property type="match status" value="2"/>
</dbReference>
<accession>A0AAD5WYT6</accession>
<keyword evidence="3" id="KW-0479">Metal-binding</keyword>
<keyword evidence="2 9" id="KW-0813">Transport</keyword>
<evidence type="ECO:0000259" key="11">
    <source>
        <dbReference type="PROSITE" id="PS51495"/>
    </source>
</evidence>
<dbReference type="Gene3D" id="6.10.140.260">
    <property type="match status" value="1"/>
</dbReference>
<comment type="subunit">
    <text evidence="9">Component of the endosomal sorting complex required for transport II (ESCRT-II).</text>
</comment>
<feature type="compositionally biased region" description="Polar residues" evidence="10">
    <location>
        <begin position="278"/>
        <end position="292"/>
    </location>
</feature>
<dbReference type="InterPro" id="IPR021648">
    <property type="entry name" value="GLUE_dom"/>
</dbReference>
<dbReference type="InterPro" id="IPR040608">
    <property type="entry name" value="Snf8/Vps36"/>
</dbReference>
<dbReference type="PANTHER" id="PTHR13128">
    <property type="entry name" value="VACUOLAR PROTEIN-SORTING-ASSOCIATED PROTEIN 36"/>
    <property type="match status" value="1"/>
</dbReference>
<dbReference type="GO" id="GO:0043130">
    <property type="term" value="F:ubiquitin binding"/>
    <property type="evidence" value="ECO:0007669"/>
    <property type="project" value="UniProtKB-UniRule"/>
</dbReference>
<comment type="subcellular location">
    <subcellularLocation>
        <location evidence="9">Cytoplasm</location>
    </subcellularLocation>
    <subcellularLocation>
        <location evidence="9">Endosome</location>
    </subcellularLocation>
</comment>
<dbReference type="SMART" id="SM00547">
    <property type="entry name" value="ZnF_RBZ"/>
    <property type="match status" value="1"/>
</dbReference>
<evidence type="ECO:0000313" key="13">
    <source>
        <dbReference type="Proteomes" id="UP001201980"/>
    </source>
</evidence>
<organism evidence="12 13">
    <name type="scientific">Zalerion maritima</name>
    <dbReference type="NCBI Taxonomy" id="339359"/>
    <lineage>
        <taxon>Eukaryota</taxon>
        <taxon>Fungi</taxon>
        <taxon>Dikarya</taxon>
        <taxon>Ascomycota</taxon>
        <taxon>Pezizomycotina</taxon>
        <taxon>Sordariomycetes</taxon>
        <taxon>Lulworthiomycetidae</taxon>
        <taxon>Lulworthiales</taxon>
        <taxon>Lulworthiaceae</taxon>
        <taxon>Zalerion</taxon>
    </lineage>
</organism>
<comment type="similarity">
    <text evidence="1 9">Belongs to the VPS36 family.</text>
</comment>
<dbReference type="PANTHER" id="PTHR13128:SF12">
    <property type="entry name" value="VACUOLAR PROTEIN-SORTING-ASSOCIATED PROTEIN 36"/>
    <property type="match status" value="1"/>
</dbReference>
<dbReference type="AlphaFoldDB" id="A0AAD5WYT6"/>
<dbReference type="Gene3D" id="2.30.29.30">
    <property type="entry name" value="Pleckstrin-homology domain (PH domain)/Phosphotyrosine-binding domain (PTB)"/>
    <property type="match status" value="1"/>
</dbReference>
<dbReference type="Gene3D" id="2.30.30.380">
    <property type="entry name" value="Zn-finger domain of Sec23/24"/>
    <property type="match status" value="2"/>
</dbReference>
<keyword evidence="4 9" id="KW-0967">Endosome</keyword>
<dbReference type="PROSITE" id="PS51495">
    <property type="entry name" value="GLUE"/>
    <property type="match status" value="1"/>
</dbReference>
<evidence type="ECO:0000256" key="5">
    <source>
        <dbReference type="ARBA" id="ARBA00022771"/>
    </source>
</evidence>
<evidence type="ECO:0000256" key="10">
    <source>
        <dbReference type="SAM" id="MobiDB-lite"/>
    </source>
</evidence>
<comment type="caution">
    <text evidence="12">The sequence shown here is derived from an EMBL/GenBank/DDBJ whole genome shotgun (WGS) entry which is preliminary data.</text>
</comment>
<sequence length="645" mass="69748">MFLTPLELTQASLPEYLPDEVLLLIQGEVGLYQGKFKLPSQQNGKVYLTSHRICYVDNADAKKNSLAIALKGVERYDFYSGFLRSSPKVILYLKLTRNRGAVHSNRIGSPARMGASSPVNRSDSPYIPPIEAPSVNSATWVCTICSFSNTVPRGFDPKTATIHTPLDPCKACGIKPTLAHVLKATITNATGRQALGSPISSPRPSSIAGTPLSAGSAQGTPIMSPTPSAFLQQGSTNEDGKFNCPRCTFSNHPSLLNCEVCGAPLVSDNLPAGLGQASARTESPGPTLSSPTGKPVGPTYNEDSREPIKISFRGGNGGEKIFYERFKSAMVQRKWIAGGAPPVPGANVSAETYAPDGTASPQPAGQQRVRAAGVAGLEQRVGNQRSYNERAIGTAFEDLQSLMASAKDIIALAENFARQTNGTGSEASLAAESATQLGIVATKDITGGSNSESLYLSELSRNIAEYLMDDSRSVLKKAGGIITLVDLWAMFNRARGGVELVSPHDFEKASRMWGKLRLPIRLRKFKSGVLVVQGKDRTDESTIKAIQSWMRDLHCVPPDPDVSWDWQEFGRGVTAQEVGERFGWSIGVAEEELEMAEERGVLCREAGVEGVKFWENYIDRGEYKRKKVLSREDQIYKALKETGLV</sequence>
<evidence type="ECO:0000313" key="12">
    <source>
        <dbReference type="EMBL" id="KAJ2907306.1"/>
    </source>
</evidence>
<dbReference type="Pfam" id="PF04157">
    <property type="entry name" value="EAP30"/>
    <property type="match status" value="1"/>
</dbReference>
<evidence type="ECO:0000256" key="2">
    <source>
        <dbReference type="ARBA" id="ARBA00022448"/>
    </source>
</evidence>
<evidence type="ECO:0000256" key="3">
    <source>
        <dbReference type="ARBA" id="ARBA00022723"/>
    </source>
</evidence>
<feature type="region of interest" description="Disordered" evidence="10">
    <location>
        <begin position="193"/>
        <end position="218"/>
    </location>
</feature>
<keyword evidence="7 9" id="KW-0653">Protein transport</keyword>
<evidence type="ECO:0000256" key="9">
    <source>
        <dbReference type="RuleBase" id="RU367095"/>
    </source>
</evidence>
<dbReference type="GO" id="GO:0031902">
    <property type="term" value="C:late endosome membrane"/>
    <property type="evidence" value="ECO:0007669"/>
    <property type="project" value="UniProtKB-UniRule"/>
</dbReference>
<gene>
    <name evidence="12" type="ORF">MKZ38_003162</name>
</gene>
<dbReference type="GO" id="GO:0043328">
    <property type="term" value="P:protein transport to vacuole involved in ubiquitin-dependent protein catabolic process via the multivesicular body sorting pathway"/>
    <property type="evidence" value="ECO:0007669"/>
    <property type="project" value="UniProtKB-UniRule"/>
</dbReference>
<dbReference type="InterPro" id="IPR031558">
    <property type="entry name" value="Vps36-NZF-N"/>
</dbReference>
<evidence type="ECO:0000256" key="1">
    <source>
        <dbReference type="ARBA" id="ARBA00009697"/>
    </source>
</evidence>
<keyword evidence="8" id="KW-0175">Coiled coil</keyword>
<proteinExistence type="inferred from homology"/>
<dbReference type="SUPFAM" id="SSF46785">
    <property type="entry name" value="Winged helix' DNA-binding domain"/>
    <property type="match status" value="1"/>
</dbReference>
<keyword evidence="13" id="KW-1185">Reference proteome</keyword>
<dbReference type="InterPro" id="IPR037855">
    <property type="entry name" value="Vps36"/>
</dbReference>
<dbReference type="GO" id="GO:0008270">
    <property type="term" value="F:zinc ion binding"/>
    <property type="evidence" value="ECO:0007669"/>
    <property type="project" value="UniProtKB-KW"/>
</dbReference>